<dbReference type="PANTHER" id="PTHR30136">
    <property type="entry name" value="HELIX-TURN-HELIX TRANSCRIPTIONAL REGULATOR, ICLR FAMILY"/>
    <property type="match status" value="1"/>
</dbReference>
<evidence type="ECO:0000259" key="5">
    <source>
        <dbReference type="PROSITE" id="PS51078"/>
    </source>
</evidence>
<dbReference type="RefSeq" id="WP_377459912.1">
    <property type="nucleotide sequence ID" value="NZ_JBHLUB010000031.1"/>
</dbReference>
<dbReference type="PROSITE" id="PS51078">
    <property type="entry name" value="ICLR_ED"/>
    <property type="match status" value="1"/>
</dbReference>
<reference evidence="6 7" key="1">
    <citation type="submission" date="2024-09" db="EMBL/GenBank/DDBJ databases">
        <authorList>
            <person name="Sun Q."/>
            <person name="Mori K."/>
        </authorList>
    </citation>
    <scope>NUCLEOTIDE SEQUENCE [LARGE SCALE GENOMIC DNA]</scope>
    <source>
        <strain evidence="6 7">NCAIM B.02604</strain>
    </source>
</reference>
<dbReference type="InterPro" id="IPR036388">
    <property type="entry name" value="WH-like_DNA-bd_sf"/>
</dbReference>
<dbReference type="InterPro" id="IPR036390">
    <property type="entry name" value="WH_DNA-bd_sf"/>
</dbReference>
<keyword evidence="7" id="KW-1185">Reference proteome</keyword>
<evidence type="ECO:0000256" key="2">
    <source>
        <dbReference type="ARBA" id="ARBA00023125"/>
    </source>
</evidence>
<dbReference type="Gene3D" id="3.30.450.40">
    <property type="match status" value="1"/>
</dbReference>
<keyword evidence="1" id="KW-0805">Transcription regulation</keyword>
<dbReference type="InterPro" id="IPR014757">
    <property type="entry name" value="Tscrpt_reg_IclR_C"/>
</dbReference>
<evidence type="ECO:0000313" key="6">
    <source>
        <dbReference type="EMBL" id="MFC0582617.1"/>
    </source>
</evidence>
<feature type="domain" description="HTH iclR-type" evidence="4">
    <location>
        <begin position="19"/>
        <end position="80"/>
    </location>
</feature>
<organism evidence="6 7">
    <name type="scientific">Micrococcoides hystricis</name>
    <dbReference type="NCBI Taxonomy" id="1572761"/>
    <lineage>
        <taxon>Bacteria</taxon>
        <taxon>Bacillati</taxon>
        <taxon>Actinomycetota</taxon>
        <taxon>Actinomycetes</taxon>
        <taxon>Micrococcales</taxon>
        <taxon>Micrococcaceae</taxon>
        <taxon>Micrococcoides</taxon>
    </lineage>
</organism>
<evidence type="ECO:0000256" key="1">
    <source>
        <dbReference type="ARBA" id="ARBA00023015"/>
    </source>
</evidence>
<evidence type="ECO:0000313" key="7">
    <source>
        <dbReference type="Proteomes" id="UP001589862"/>
    </source>
</evidence>
<dbReference type="PANTHER" id="PTHR30136:SF24">
    <property type="entry name" value="HTH-TYPE TRANSCRIPTIONAL REPRESSOR ALLR"/>
    <property type="match status" value="1"/>
</dbReference>
<dbReference type="SMART" id="SM00346">
    <property type="entry name" value="HTH_ICLR"/>
    <property type="match status" value="1"/>
</dbReference>
<dbReference type="InterPro" id="IPR005471">
    <property type="entry name" value="Tscrpt_reg_IclR_N"/>
</dbReference>
<dbReference type="Pfam" id="PF01614">
    <property type="entry name" value="IclR_C"/>
    <property type="match status" value="1"/>
</dbReference>
<evidence type="ECO:0000259" key="4">
    <source>
        <dbReference type="PROSITE" id="PS51077"/>
    </source>
</evidence>
<comment type="caution">
    <text evidence="6">The sequence shown here is derived from an EMBL/GenBank/DDBJ whole genome shotgun (WGS) entry which is preliminary data.</text>
</comment>
<dbReference type="InterPro" id="IPR029016">
    <property type="entry name" value="GAF-like_dom_sf"/>
</dbReference>
<proteinExistence type="predicted"/>
<protein>
    <submittedName>
        <fullName evidence="6">IclR family transcriptional regulator</fullName>
    </submittedName>
</protein>
<dbReference type="Proteomes" id="UP001589862">
    <property type="component" value="Unassembled WGS sequence"/>
</dbReference>
<name>A0ABV6PDZ4_9MICC</name>
<dbReference type="EMBL" id="JBHLUB010000031">
    <property type="protein sequence ID" value="MFC0582617.1"/>
    <property type="molecule type" value="Genomic_DNA"/>
</dbReference>
<keyword evidence="3" id="KW-0804">Transcription</keyword>
<feature type="domain" description="IclR-ED" evidence="5">
    <location>
        <begin position="74"/>
        <end position="253"/>
    </location>
</feature>
<gene>
    <name evidence="6" type="ORF">ACFFFR_09535</name>
</gene>
<dbReference type="Pfam" id="PF09339">
    <property type="entry name" value="HTH_IclR"/>
    <property type="match status" value="1"/>
</dbReference>
<dbReference type="SUPFAM" id="SSF55781">
    <property type="entry name" value="GAF domain-like"/>
    <property type="match status" value="1"/>
</dbReference>
<dbReference type="Gene3D" id="1.10.10.10">
    <property type="entry name" value="Winged helix-like DNA-binding domain superfamily/Winged helix DNA-binding domain"/>
    <property type="match status" value="1"/>
</dbReference>
<dbReference type="SUPFAM" id="SSF46785">
    <property type="entry name" value="Winged helix' DNA-binding domain"/>
    <property type="match status" value="1"/>
</dbReference>
<accession>A0ABV6PDZ4</accession>
<evidence type="ECO:0000256" key="3">
    <source>
        <dbReference type="ARBA" id="ARBA00023163"/>
    </source>
</evidence>
<sequence>MTPSTHFEDLGPLYTSEHSQTLSRGLQLLEILSNASARLSINELATASGFHRSITYRLLRTLEDHQLVSRGHDGLYELGIGLVALARGVQHDLQTVAVPEMSALANQFGTMALLVVWDHASCITLATVEPRDTPAALVQHSGTRHGFATGAPGLAIQSAITEQQWNAMNQEDPYRPEAWEAADQGFAVSRNEVIEGVCSVAAPIHLHALDGYMYPASVGLVFLDSMFTDDDVQKLLGPRVQEAAKRIERELGVSV</sequence>
<keyword evidence="2" id="KW-0238">DNA-binding</keyword>
<dbReference type="PROSITE" id="PS51077">
    <property type="entry name" value="HTH_ICLR"/>
    <property type="match status" value="1"/>
</dbReference>
<dbReference type="InterPro" id="IPR050707">
    <property type="entry name" value="HTH_MetabolicPath_Reg"/>
</dbReference>